<name>V6LDQ7_9EUKA</name>
<keyword evidence="1" id="KW-1133">Transmembrane helix</keyword>
<dbReference type="Gene3D" id="2.10.220.10">
    <property type="entry name" value="Hormone Receptor, Insulin-like Growth Factor Receptor 1, Chain A, domain 2"/>
    <property type="match status" value="1"/>
</dbReference>
<proteinExistence type="predicted"/>
<dbReference type="OrthoDB" id="300641at2759"/>
<accession>V6LDQ7</accession>
<feature type="transmembrane region" description="Helical" evidence="1">
    <location>
        <begin position="255"/>
        <end position="279"/>
    </location>
</feature>
<dbReference type="AlphaFoldDB" id="V6LDQ7"/>
<reference evidence="3" key="2">
    <citation type="submission" date="2020-12" db="EMBL/GenBank/DDBJ databases">
        <title>New Spironucleus salmonicida genome in near-complete chromosomes.</title>
        <authorList>
            <person name="Xu F."/>
            <person name="Kurt Z."/>
            <person name="Jimenez-Gonzalez A."/>
            <person name="Astvaldsson A."/>
            <person name="Andersson J.O."/>
            <person name="Svard S.G."/>
        </authorList>
    </citation>
    <scope>NUCLEOTIDE SEQUENCE</scope>
    <source>
        <strain evidence="3">ATCC 50377</strain>
    </source>
</reference>
<reference evidence="2 3" key="1">
    <citation type="journal article" date="2014" name="PLoS Genet.">
        <title>The Genome of Spironucleus salmonicida Highlights a Fish Pathogen Adapted to Fluctuating Environments.</title>
        <authorList>
            <person name="Xu F."/>
            <person name="Jerlstrom-Hultqvist J."/>
            <person name="Einarsson E."/>
            <person name="Astvaldsson A."/>
            <person name="Svard S.G."/>
            <person name="Andersson J.O."/>
        </authorList>
    </citation>
    <scope>NUCLEOTIDE SEQUENCE</scope>
    <source>
        <strain evidence="3">ATCC 50377</strain>
    </source>
</reference>
<dbReference type="InterPro" id="IPR009030">
    <property type="entry name" value="Growth_fac_rcpt_cys_sf"/>
</dbReference>
<dbReference type="EMBL" id="KI546158">
    <property type="protein sequence ID" value="EST42650.1"/>
    <property type="molecule type" value="Genomic_DNA"/>
</dbReference>
<evidence type="ECO:0000256" key="1">
    <source>
        <dbReference type="SAM" id="Phobius"/>
    </source>
</evidence>
<dbReference type="SMART" id="SM00261">
    <property type="entry name" value="FU"/>
    <property type="match status" value="3"/>
</dbReference>
<evidence type="ECO:0000313" key="4">
    <source>
        <dbReference type="Proteomes" id="UP000018208"/>
    </source>
</evidence>
<dbReference type="InterPro" id="IPR006212">
    <property type="entry name" value="Furin_repeat"/>
</dbReference>
<organism evidence="2">
    <name type="scientific">Spironucleus salmonicida</name>
    <dbReference type="NCBI Taxonomy" id="348837"/>
    <lineage>
        <taxon>Eukaryota</taxon>
        <taxon>Metamonada</taxon>
        <taxon>Diplomonadida</taxon>
        <taxon>Hexamitidae</taxon>
        <taxon>Hexamitinae</taxon>
        <taxon>Spironucleus</taxon>
    </lineage>
</organism>
<evidence type="ECO:0000313" key="2">
    <source>
        <dbReference type="EMBL" id="EST42650.1"/>
    </source>
</evidence>
<dbReference type="VEuPathDB" id="GiardiaDB:SS50377_21712"/>
<dbReference type="SUPFAM" id="SSF57184">
    <property type="entry name" value="Growth factor receptor domain"/>
    <property type="match status" value="1"/>
</dbReference>
<gene>
    <name evidence="2" type="ORF">SS50377_17757</name>
    <name evidence="3" type="ORF">SS50377_21712</name>
</gene>
<dbReference type="EMBL" id="AUWU02000002">
    <property type="protein sequence ID" value="KAH0576157.1"/>
    <property type="molecule type" value="Genomic_DNA"/>
</dbReference>
<evidence type="ECO:0000313" key="3">
    <source>
        <dbReference type="EMBL" id="KAH0576157.1"/>
    </source>
</evidence>
<keyword evidence="1" id="KW-0472">Membrane</keyword>
<keyword evidence="1" id="KW-0812">Transmembrane</keyword>
<protein>
    <submittedName>
        <fullName evidence="2">Cysteine-rich membrane protein 1</fullName>
    </submittedName>
</protein>
<sequence>MSESGTCSRISTGCKAGFYCPATDTTRVSCIACSDDIKLDQGCYCVDNTVNTHCRECTNNTCSRCITGSFLEGDKCTICSKGCGKCTSPDSCEACDEGYTMEKNICVRVCNSLKDCEDEFQTFCDLTVNRCVKCESNCLFCSSKTVCNFCTPETYTTTIDGRCTAICTSLQSGQYCKNGVATSCAEGLDSACRCGAVRNCASCNDKKTACETCLPNTVKAKDGTCSECAEGYEILAIMCWAKQGGVQQNKIGGGAIAGIIIGVLAVASAVGGGLAYYFIKKARK</sequence>
<keyword evidence="4" id="KW-1185">Reference proteome</keyword>
<dbReference type="Proteomes" id="UP000018208">
    <property type="component" value="Unassembled WGS sequence"/>
</dbReference>